<dbReference type="RefSeq" id="WP_145194123.1">
    <property type="nucleotide sequence ID" value="NZ_CP036434.1"/>
</dbReference>
<dbReference type="AlphaFoldDB" id="A0A518EKR0"/>
<evidence type="ECO:0008006" key="4">
    <source>
        <dbReference type="Google" id="ProtNLM"/>
    </source>
</evidence>
<dbReference type="EMBL" id="CP036434">
    <property type="protein sequence ID" value="QDV04670.1"/>
    <property type="molecule type" value="Genomic_DNA"/>
</dbReference>
<evidence type="ECO:0000256" key="1">
    <source>
        <dbReference type="SAM" id="SignalP"/>
    </source>
</evidence>
<dbReference type="Proteomes" id="UP000320390">
    <property type="component" value="Chromosome"/>
</dbReference>
<feature type="signal peptide" evidence="1">
    <location>
        <begin position="1"/>
        <end position="21"/>
    </location>
</feature>
<feature type="chain" id="PRO_5022132004" description="IrrE N-terminal-like domain-containing protein" evidence="1">
    <location>
        <begin position="22"/>
        <end position="373"/>
    </location>
</feature>
<evidence type="ECO:0000313" key="2">
    <source>
        <dbReference type="EMBL" id="QDV04670.1"/>
    </source>
</evidence>
<gene>
    <name evidence="2" type="ORF">Poly30_01620</name>
</gene>
<accession>A0A518EKR0</accession>
<keyword evidence="3" id="KW-1185">Reference proteome</keyword>
<protein>
    <recommendedName>
        <fullName evidence="4">IrrE N-terminal-like domain-containing protein</fullName>
    </recommendedName>
</protein>
<reference evidence="2 3" key="1">
    <citation type="submission" date="2019-02" db="EMBL/GenBank/DDBJ databases">
        <title>Deep-cultivation of Planctomycetes and their phenomic and genomic characterization uncovers novel biology.</title>
        <authorList>
            <person name="Wiegand S."/>
            <person name="Jogler M."/>
            <person name="Boedeker C."/>
            <person name="Pinto D."/>
            <person name="Vollmers J."/>
            <person name="Rivas-Marin E."/>
            <person name="Kohn T."/>
            <person name="Peeters S.H."/>
            <person name="Heuer A."/>
            <person name="Rast P."/>
            <person name="Oberbeckmann S."/>
            <person name="Bunk B."/>
            <person name="Jeske O."/>
            <person name="Meyerdierks A."/>
            <person name="Storesund J.E."/>
            <person name="Kallscheuer N."/>
            <person name="Luecker S."/>
            <person name="Lage O.M."/>
            <person name="Pohl T."/>
            <person name="Merkel B.J."/>
            <person name="Hornburger P."/>
            <person name="Mueller R.-W."/>
            <person name="Bruemmer F."/>
            <person name="Labrenz M."/>
            <person name="Spormann A.M."/>
            <person name="Op den Camp H."/>
            <person name="Overmann J."/>
            <person name="Amann R."/>
            <person name="Jetten M.S.M."/>
            <person name="Mascher T."/>
            <person name="Medema M.H."/>
            <person name="Devos D.P."/>
            <person name="Kaster A.-K."/>
            <person name="Ovreas L."/>
            <person name="Rohde M."/>
            <person name="Galperin M.Y."/>
            <person name="Jogler C."/>
        </authorList>
    </citation>
    <scope>NUCLEOTIDE SEQUENCE [LARGE SCALE GENOMIC DNA]</scope>
    <source>
        <strain evidence="2 3">Poly30</strain>
    </source>
</reference>
<proteinExistence type="predicted"/>
<keyword evidence="1" id="KW-0732">Signal</keyword>
<dbReference type="InterPro" id="IPR025644">
    <property type="entry name" value="DUF4344"/>
</dbReference>
<dbReference type="OrthoDB" id="935695at2"/>
<name>A0A518EKR0_9BACT</name>
<evidence type="ECO:0000313" key="3">
    <source>
        <dbReference type="Proteomes" id="UP000320390"/>
    </source>
</evidence>
<organism evidence="2 3">
    <name type="scientific">Saltatorellus ferox</name>
    <dbReference type="NCBI Taxonomy" id="2528018"/>
    <lineage>
        <taxon>Bacteria</taxon>
        <taxon>Pseudomonadati</taxon>
        <taxon>Planctomycetota</taxon>
        <taxon>Planctomycetia</taxon>
        <taxon>Planctomycetia incertae sedis</taxon>
        <taxon>Saltatorellus</taxon>
    </lineage>
</organism>
<sequence length="373" mass="41211" precursor="true">MPKTTNSKCAAVLGLTLLGFAPLPSIFHRAPGLESAVEEPATRDDQNVACSLDLSLPGTMSDIVSNALYREMGVKESEVHAYLNRTRSQFPTGDALLAAAAKNFELSEEALTVAVEKYRHCNCSHAPLVAGQIVAREDSKVRPPVSVEATQFAKDVTLHVVLHELAHALVREFDLPVLANEETLADAFATHYLTTYLPDRAFDVIRARTRSLMQEASEVPRTEWTVSGEHNSDARRAFQIAAVAVAADPAKYRSIATEVGMSEDDIRSAADYGTEIHRSWRRLLKNYRMPEGMRSSEARVRRDESSEFLDNLCQGGLADELTEAIKSFDWHSTVTIHFAESGGGASWSRSKRTITVNSEYVQRFVAQGKSLER</sequence>
<dbReference type="Pfam" id="PF14247">
    <property type="entry name" value="DUF4344"/>
    <property type="match status" value="1"/>
</dbReference>